<reference evidence="2" key="1">
    <citation type="journal article" date="2019" name="Sci. Rep.">
        <title>Draft genome of Tanacetum cinerariifolium, the natural source of mosquito coil.</title>
        <authorList>
            <person name="Yamashiro T."/>
            <person name="Shiraishi A."/>
            <person name="Satake H."/>
            <person name="Nakayama K."/>
        </authorList>
    </citation>
    <scope>NUCLEOTIDE SEQUENCE</scope>
</reference>
<feature type="compositionally biased region" description="Basic residues" evidence="1">
    <location>
        <begin position="135"/>
        <end position="150"/>
    </location>
</feature>
<organism evidence="2">
    <name type="scientific">Tanacetum cinerariifolium</name>
    <name type="common">Dalmatian daisy</name>
    <name type="synonym">Chrysanthemum cinerariifolium</name>
    <dbReference type="NCBI Taxonomy" id="118510"/>
    <lineage>
        <taxon>Eukaryota</taxon>
        <taxon>Viridiplantae</taxon>
        <taxon>Streptophyta</taxon>
        <taxon>Embryophyta</taxon>
        <taxon>Tracheophyta</taxon>
        <taxon>Spermatophyta</taxon>
        <taxon>Magnoliopsida</taxon>
        <taxon>eudicotyledons</taxon>
        <taxon>Gunneridae</taxon>
        <taxon>Pentapetalae</taxon>
        <taxon>asterids</taxon>
        <taxon>campanulids</taxon>
        <taxon>Asterales</taxon>
        <taxon>Asteraceae</taxon>
        <taxon>Asteroideae</taxon>
        <taxon>Anthemideae</taxon>
        <taxon>Anthemidinae</taxon>
        <taxon>Tanacetum</taxon>
    </lineage>
</organism>
<feature type="compositionally biased region" description="Polar residues" evidence="1">
    <location>
        <begin position="419"/>
        <end position="433"/>
    </location>
</feature>
<gene>
    <name evidence="2" type="ORF">Tci_066116</name>
</gene>
<feature type="region of interest" description="Disordered" evidence="1">
    <location>
        <begin position="377"/>
        <end position="457"/>
    </location>
</feature>
<name>A0A6L2P6R6_TANCI</name>
<evidence type="ECO:0008006" key="3">
    <source>
        <dbReference type="Google" id="ProtNLM"/>
    </source>
</evidence>
<feature type="compositionally biased region" description="Basic and acidic residues" evidence="1">
    <location>
        <begin position="332"/>
        <end position="343"/>
    </location>
</feature>
<dbReference type="AlphaFoldDB" id="A0A6L2P6R6"/>
<feature type="region of interest" description="Disordered" evidence="1">
    <location>
        <begin position="297"/>
        <end position="318"/>
    </location>
</feature>
<dbReference type="EMBL" id="BKCJ010011006">
    <property type="protein sequence ID" value="GEU94138.1"/>
    <property type="molecule type" value="Genomic_DNA"/>
</dbReference>
<feature type="compositionally biased region" description="Polar residues" evidence="1">
    <location>
        <begin position="306"/>
        <end position="316"/>
    </location>
</feature>
<feature type="compositionally biased region" description="Basic and acidic residues" evidence="1">
    <location>
        <begin position="377"/>
        <end position="387"/>
    </location>
</feature>
<feature type="region of interest" description="Disordered" evidence="1">
    <location>
        <begin position="116"/>
        <end position="178"/>
    </location>
</feature>
<feature type="region of interest" description="Disordered" evidence="1">
    <location>
        <begin position="324"/>
        <end position="343"/>
    </location>
</feature>
<protein>
    <recommendedName>
        <fullName evidence="3">Histone deacetylase 14</fullName>
    </recommendedName>
</protein>
<evidence type="ECO:0000313" key="2">
    <source>
        <dbReference type="EMBL" id="GEU94138.1"/>
    </source>
</evidence>
<evidence type="ECO:0000256" key="1">
    <source>
        <dbReference type="SAM" id="MobiDB-lite"/>
    </source>
</evidence>
<feature type="region of interest" description="Disordered" evidence="1">
    <location>
        <begin position="212"/>
        <end position="246"/>
    </location>
</feature>
<proteinExistence type="predicted"/>
<accession>A0A6L2P6R6</accession>
<comment type="caution">
    <text evidence="2">The sequence shown here is derived from an EMBL/GenBank/DDBJ whole genome shotgun (WGS) entry which is preliminary data.</text>
</comment>
<sequence>MDTKSGIYSFQLDNLWFTLDVDLLHSALGITPKDFTHPFVAPPVGDLVIDFMNNLGYPGELYFVSKMYVNRELDEVFRMHIPKDLISDAIRNSEYYHNYLEMAYRKLCQATIVTDEEGGKKKKTPPAEKTSKPSPSKKIHKGKVMKVCKGKRSDHLVDEEDEEDKPASEPQVEDDEYNLHKGIIQKLSDVEGKGKGIANDEQAAQSLLNLQQQGRKDDTSANMVHDTPSSVDAETGVDTEKSNNEVDTEILNVGKERSEDVSNTVALEERTVELDEGQARSNPVYPQVHKSLKLTTKEHVHIEKPPSSSGTLSSMKNLDDAFSFGDQFLNDKPTEEEPDKANVETKVESMVTFPIHQASHPEHTTLYDALELSMDHENREKFKEATAKSRKRRYDDQDPPPPPPKDSDQSKKKRHDSNVLASKQPSVRKSSAWKTPDTKEAPSSLSKQYHASPPSVK</sequence>